<dbReference type="PIRSF" id="PIRSF017127">
    <property type="entry name" value="Condensin_D2"/>
    <property type="match status" value="1"/>
</dbReference>
<feature type="region of interest" description="Disordered" evidence="11">
    <location>
        <begin position="1"/>
        <end position="21"/>
    </location>
</feature>
<dbReference type="GO" id="GO:0005634">
    <property type="term" value="C:nucleus"/>
    <property type="evidence" value="ECO:0007669"/>
    <property type="project" value="UniProtKB-SubCell"/>
</dbReference>
<dbReference type="SUPFAM" id="SSF48371">
    <property type="entry name" value="ARM repeat"/>
    <property type="match status" value="1"/>
</dbReference>
<dbReference type="EMBL" id="KI913126">
    <property type="protein sequence ID" value="ETV80438.1"/>
    <property type="molecule type" value="Genomic_DNA"/>
</dbReference>
<evidence type="ECO:0000313" key="14">
    <source>
        <dbReference type="EMBL" id="ETV80438.1"/>
    </source>
</evidence>
<feature type="region of interest" description="Disordered" evidence="11">
    <location>
        <begin position="1185"/>
        <end position="1304"/>
    </location>
</feature>
<proteinExistence type="inferred from homology"/>
<evidence type="ECO:0000259" key="13">
    <source>
        <dbReference type="Pfam" id="PF12922"/>
    </source>
</evidence>
<evidence type="ECO:0000256" key="3">
    <source>
        <dbReference type="ARBA" id="ARBA00009606"/>
    </source>
</evidence>
<keyword evidence="7 10" id="KW-0226">DNA condensation</keyword>
<dbReference type="GO" id="GO:0051301">
    <property type="term" value="P:cell division"/>
    <property type="evidence" value="ECO:0007669"/>
    <property type="project" value="UniProtKB-KW"/>
</dbReference>
<feature type="domain" description="Condensin complex subunit 1 N-terminal" evidence="13">
    <location>
        <begin position="107"/>
        <end position="238"/>
    </location>
</feature>
<dbReference type="InterPro" id="IPR016024">
    <property type="entry name" value="ARM-type_fold"/>
</dbReference>
<dbReference type="OrthoDB" id="436262at2759"/>
<evidence type="ECO:0000256" key="1">
    <source>
        <dbReference type="ARBA" id="ARBA00004123"/>
    </source>
</evidence>
<keyword evidence="4" id="KW-0158">Chromosome</keyword>
<organism evidence="14">
    <name type="scientific">Aphanomyces astaci</name>
    <name type="common">Crayfish plague agent</name>
    <dbReference type="NCBI Taxonomy" id="112090"/>
    <lineage>
        <taxon>Eukaryota</taxon>
        <taxon>Sar</taxon>
        <taxon>Stramenopiles</taxon>
        <taxon>Oomycota</taxon>
        <taxon>Saprolegniomycetes</taxon>
        <taxon>Saprolegniales</taxon>
        <taxon>Verrucalvaceae</taxon>
        <taxon>Aphanomyces</taxon>
    </lineage>
</organism>
<dbReference type="InterPro" id="IPR032682">
    <property type="entry name" value="Cnd1_C"/>
</dbReference>
<evidence type="ECO:0000256" key="7">
    <source>
        <dbReference type="ARBA" id="ARBA00023067"/>
    </source>
</evidence>
<protein>
    <submittedName>
        <fullName evidence="14">Uncharacterized protein</fullName>
    </submittedName>
</protein>
<dbReference type="Pfam" id="PF12922">
    <property type="entry name" value="Cnd1_N"/>
    <property type="match status" value="1"/>
</dbReference>
<comment type="similarity">
    <text evidence="3 10">Belongs to the CND1 (condensin subunit 1) family.</text>
</comment>
<dbReference type="InterPro" id="IPR007673">
    <property type="entry name" value="Condensin_cplx_su1"/>
</dbReference>
<feature type="compositionally biased region" description="Basic residues" evidence="11">
    <location>
        <begin position="1237"/>
        <end position="1246"/>
    </location>
</feature>
<evidence type="ECO:0000256" key="6">
    <source>
        <dbReference type="ARBA" id="ARBA00022776"/>
    </source>
</evidence>
<dbReference type="STRING" id="112090.W4GNH3"/>
<comment type="subcellular location">
    <subcellularLocation>
        <location evidence="2">Chromosome</location>
    </subcellularLocation>
    <subcellularLocation>
        <location evidence="1">Nucleus</location>
    </subcellularLocation>
</comment>
<dbReference type="PANTHER" id="PTHR14222">
    <property type="entry name" value="CONDENSIN"/>
    <property type="match status" value="1"/>
</dbReference>
<dbReference type="Pfam" id="PF12717">
    <property type="entry name" value="Cnd1"/>
    <property type="match status" value="1"/>
</dbReference>
<dbReference type="GO" id="GO:0007076">
    <property type="term" value="P:mitotic chromosome condensation"/>
    <property type="evidence" value="ECO:0007669"/>
    <property type="project" value="InterPro"/>
</dbReference>
<dbReference type="GO" id="GO:0010032">
    <property type="term" value="P:meiotic chromosome condensation"/>
    <property type="evidence" value="ECO:0007669"/>
    <property type="project" value="TreeGrafter"/>
</dbReference>
<keyword evidence="9 10" id="KW-0131">Cell cycle</keyword>
<dbReference type="InterPro" id="IPR026971">
    <property type="entry name" value="CND1/NCAPD3"/>
</dbReference>
<gene>
    <name evidence="14" type="ORF">H257_06720</name>
</gene>
<evidence type="ECO:0000256" key="9">
    <source>
        <dbReference type="ARBA" id="ARBA00023306"/>
    </source>
</evidence>
<evidence type="ECO:0000256" key="5">
    <source>
        <dbReference type="ARBA" id="ARBA00022618"/>
    </source>
</evidence>
<evidence type="ECO:0000256" key="10">
    <source>
        <dbReference type="PIRNR" id="PIRNR017127"/>
    </source>
</evidence>
<evidence type="ECO:0000256" key="4">
    <source>
        <dbReference type="ARBA" id="ARBA00022454"/>
    </source>
</evidence>
<keyword evidence="6 10" id="KW-0498">Mitosis</keyword>
<dbReference type="InterPro" id="IPR024324">
    <property type="entry name" value="Condensin_cplx_su1_N"/>
</dbReference>
<keyword evidence="5 10" id="KW-0132">Cell division</keyword>
<dbReference type="GO" id="GO:0000779">
    <property type="term" value="C:condensed chromosome, centromeric region"/>
    <property type="evidence" value="ECO:0007669"/>
    <property type="project" value="TreeGrafter"/>
</dbReference>
<evidence type="ECO:0000256" key="8">
    <source>
        <dbReference type="ARBA" id="ARBA00023242"/>
    </source>
</evidence>
<accession>W4GNH3</accession>
<dbReference type="VEuPathDB" id="FungiDB:H257_06720"/>
<evidence type="ECO:0000256" key="2">
    <source>
        <dbReference type="ARBA" id="ARBA00004286"/>
    </source>
</evidence>
<feature type="domain" description="Condensin complex subunit 1 C-terminal" evidence="12">
    <location>
        <begin position="958"/>
        <end position="1117"/>
    </location>
</feature>
<keyword evidence="8" id="KW-0539">Nucleus</keyword>
<feature type="compositionally biased region" description="Polar residues" evidence="11">
    <location>
        <begin position="378"/>
        <end position="388"/>
    </location>
</feature>
<evidence type="ECO:0000256" key="11">
    <source>
        <dbReference type="SAM" id="MobiDB-lite"/>
    </source>
</evidence>
<feature type="region of interest" description="Disordered" evidence="11">
    <location>
        <begin position="365"/>
        <end position="393"/>
    </location>
</feature>
<dbReference type="GO" id="GO:0000796">
    <property type="term" value="C:condensin complex"/>
    <property type="evidence" value="ECO:0007669"/>
    <property type="project" value="TreeGrafter"/>
</dbReference>
<feature type="compositionally biased region" description="Basic and acidic residues" evidence="11">
    <location>
        <begin position="1194"/>
        <end position="1203"/>
    </location>
</feature>
<dbReference type="InterPro" id="IPR011989">
    <property type="entry name" value="ARM-like"/>
</dbReference>
<feature type="compositionally biased region" description="Acidic residues" evidence="11">
    <location>
        <begin position="1255"/>
        <end position="1277"/>
    </location>
</feature>
<name>W4GNH3_APHAT</name>
<sequence>MSDVEESKHEEMHSDREEEEGREFIVPVHVQDLELIKRDRLFVVNVTDLSDGSKDDHIRQLKDIQRQIQNDPLGVVETDVFDMLYSFVKILKIMSDEARVVLLLLASSTLDDVVKAIKRGQTESSKQARNALKVTSFVLCQTLMQIRNVQVDEDKDILQKKDKASKAKQINWGKHCETGVKALHESLCDETLALWNMNTPEEEFIALYCTAIFQLLESPGLLKSKLLKFLIYKCVGECLVRAPRVLVTVSTSLLELVFAHEHLAIPIADLVQYLQSTHHSIKVAADLISEISKIRQRDTSRDSSGTKNVSLFLGHLATLMPSTVLANLSIVLPLLDAESYYLRNAVVTAVMHILMADFRARDKSTTAAADEDGPNDDGPTSSSTSSAQFRPLSRQRRDTLFGVLEDRVHDVNSFARSHVLRCYRDLCEEGAVPLRHIQKLPNIAVERMQDRTSSVRKYSIELLCVLLEHNPYRETLDRQYYEGQKNHLVATFTAKKKAVMEDVEEQLNRRLSGLNVNESQIATNEEEREVELQKLERLLLFHTHALEFIDTLENDAIPLLIQLLGSAAITDVLESIRFFHQAHAFRLHQATQGIRAMLILIWRTDPKIQELVLKTFQSILFYKPQTDLLVAPPQAAQTLLTLLDGCTVSDATCLEQLLGVMKAKELVPQRVIAALWDLCGDNSSCNTIGHSIWLLSMLKTPPRLEVLLEHGLGARVREEHNWLCVRATSHMLQNWNFKDKSLIPDGIEPLVVSLQTFLTMIDETNLDWFDAAQQAIEALFHVCQFPEQPCGDIVATWSTALFPTDEDDHDEAVCSASELSKFVFILGHVAIRMAVYVESLASSVKEARNKLQHDQSKADKEQSSMEDELGLHAEIEAEEDEFLHALTQNDLVGRNLLGAYGPILIRLVANEDGIFDDELIKEASTVALCKFMCISAEFCEKNLPLIFTRLKECQQPSVRSNIVVALGDLSFRFPNLVEPWTSHIYARLRDINVNVRKNTIMVLTHLILNDMVKVKGQVSEIALSLVDEDKRICELAKLFFHELSKRGNNPIYNMLPDTIGRLSTSATLSKKSFQEITKFLLGFIHKDKQTESLVEKLCHRFVTTAEVAHWRDLAYCLANLSLNDKSLKKLVELRKLFKTCLVDDGVFECFQQLVSKAKKFSKAETKETLDELEHVINAIHSGENLDDNENLLDLPHKKPDKVKTPRKAKKGKESTRKQNVSVETENDENAADAMPKRLQRKARKPTKTKEFIDSDHDDDDDEDNDDEEDDVGGDDEPPAGRSQPGKRKKADAPRAKATHSKKKK</sequence>
<dbReference type="GO" id="GO:0042393">
    <property type="term" value="F:histone binding"/>
    <property type="evidence" value="ECO:0007669"/>
    <property type="project" value="TreeGrafter"/>
</dbReference>
<reference evidence="14" key="1">
    <citation type="submission" date="2013-12" db="EMBL/GenBank/DDBJ databases">
        <title>The Genome Sequence of Aphanomyces astaci APO3.</title>
        <authorList>
            <consortium name="The Broad Institute Genomics Platform"/>
            <person name="Russ C."/>
            <person name="Tyler B."/>
            <person name="van West P."/>
            <person name="Dieguez-Uribeondo J."/>
            <person name="Young S.K."/>
            <person name="Zeng Q."/>
            <person name="Gargeya S."/>
            <person name="Fitzgerald M."/>
            <person name="Abouelleil A."/>
            <person name="Alvarado L."/>
            <person name="Chapman S.B."/>
            <person name="Gainer-Dewar J."/>
            <person name="Goldberg J."/>
            <person name="Griggs A."/>
            <person name="Gujja S."/>
            <person name="Hansen M."/>
            <person name="Howarth C."/>
            <person name="Imamovic A."/>
            <person name="Ireland A."/>
            <person name="Larimer J."/>
            <person name="McCowan C."/>
            <person name="Murphy C."/>
            <person name="Pearson M."/>
            <person name="Poon T.W."/>
            <person name="Priest M."/>
            <person name="Roberts A."/>
            <person name="Saif S."/>
            <person name="Shea T."/>
            <person name="Sykes S."/>
            <person name="Wortman J."/>
            <person name="Nusbaum C."/>
            <person name="Birren B."/>
        </authorList>
    </citation>
    <scope>NUCLEOTIDE SEQUENCE [LARGE SCALE GENOMIC DNA]</scope>
    <source>
        <strain evidence="14">APO3</strain>
    </source>
</reference>
<dbReference type="Gene3D" id="1.25.10.10">
    <property type="entry name" value="Leucine-rich Repeat Variant"/>
    <property type="match status" value="2"/>
</dbReference>
<dbReference type="PANTHER" id="PTHR14222:SF2">
    <property type="entry name" value="CONDENSIN COMPLEX SUBUNIT 1"/>
    <property type="match status" value="1"/>
</dbReference>
<evidence type="ECO:0000259" key="12">
    <source>
        <dbReference type="Pfam" id="PF12717"/>
    </source>
</evidence>
<dbReference type="RefSeq" id="XP_009830362.1">
    <property type="nucleotide sequence ID" value="XM_009832060.1"/>
</dbReference>
<comment type="function">
    <text evidence="10">Regulatory subunit of the condensin complex, a complex required for conversion of interphase chromatin into mitotic-like condense chromosomes. The condensin complex probably introduces positive supercoils into relaxed DNA in the presence of type I topoisomerases and converts nicked DNA into positive knotted forms in the presence of type II topoisomerases.</text>
</comment>
<feature type="compositionally biased region" description="Basic and acidic residues" evidence="11">
    <location>
        <begin position="1"/>
        <end position="16"/>
    </location>
</feature>
<dbReference type="GeneID" id="20808716"/>